<feature type="compositionally biased region" description="Acidic residues" evidence="1">
    <location>
        <begin position="285"/>
        <end position="296"/>
    </location>
</feature>
<feature type="region of interest" description="Disordered" evidence="1">
    <location>
        <begin position="460"/>
        <end position="683"/>
    </location>
</feature>
<dbReference type="OMA" id="CLEIATI"/>
<evidence type="ECO:0000313" key="2">
    <source>
        <dbReference type="EMBL" id="CBJ26929.1"/>
    </source>
</evidence>
<protein>
    <recommendedName>
        <fullName evidence="4">SBF1/SBF2 domain-containing protein</fullName>
    </recommendedName>
</protein>
<gene>
    <name evidence="2" type="ORF">Esi_0050_0080</name>
</gene>
<feature type="region of interest" description="Disordered" evidence="1">
    <location>
        <begin position="1052"/>
        <end position="1090"/>
    </location>
</feature>
<feature type="region of interest" description="Disordered" evidence="1">
    <location>
        <begin position="1198"/>
        <end position="1330"/>
    </location>
</feature>
<sequence>MRELEAVTKVFADFDPGGDVDKFIDKRRSMDHVPLYRVALSLLDWAGISDQEPQKRASGSGGVGDGGGDWGTGGNNSRHARSGSITGGGDGSVINGSSVHGGSVVNGNGGVSATTLPVATPLSDGRMRALPSMPAAAEAATVFGQRGSDDGDELHASQEMVDFSGVDSARLSRGAIESSLHDDRHSATGSVVGGGDDGDHAVGADEDAGATSEEARRRERDEAARIDALLRGLIPDKKRDEEAVAAAAAAVAFPATAVASSPRSPTMKTWVGGGQVTGRKGFILGDDEDDDEEESDSGGGGGGGGRRRDRRHSSKTAADGDVIAAAAAARAAGASGGGSPRAHSTARREEDRDAAAGAAAAAGVVPEPVLGVEGQAEGDEGFVVVGGEVTAEQARKELEVLVRSESGRSRFLQVLNERRSEATEVTPEAYDALVGTLEVFLDGCGPAPPPASLLAARAAGRGWSPAPPGTPAPLIMVPPSRRAASVGVGRPPSAPPATPTTAPLLARGPKERSSSSVGGRADNSSSSSIKRAPPAPASERARRFSSASLIVNTARGGGGRSAASPPGSPPAGAFVGPASRTWRRKSGAGLEAGGGSYSKGEGDAIEVLDAPAAAAAAAAAASEEDEEERADSVSSEATSLSSSPEDTDGDGGGGSPRSCFSLGTAATSDRLPPGMRLGPASRVIHGKPPAAAAAAAAAAAPASATAVATPVPSTPHVIKPGGRHSSVSGRNGARQQKSTGANLFEFAASIMRGNSSSGGGGPGRGWGGGGRGAAGWSDVRGGGPGGKGGATSSVSMGASGVRGTQAGGSGGGNMATPGWFDQTPFSTPGGGSGGGGGHYPAQRATAQGALAETVELALGRGRTTAASRGQGAGGLFDNRGEGGGTAAGNGMEGYLDIRSARQAMILANTFFKTEKGGGSAKGGEGGGVDSKSGGGRQGRTYLLRELRDHPLWKHPRFWHEALMLGVKEQLQEGPANASRWDDLHGEARREAVARTHNVVFSQLASIAFNMLECGVDGARVRSDVTRKCRESQLGEAQVQELLRDLDRRIRLSDGDPADEGLQAYSLTSPARDGKNPPRTGTIRPATSAVGVSPAAAGVVPSASSTKTKTAFAAGTPAADSTTAIVPARARSRSAAAVAFSRSLAKATGDAPGDAAAAPAAGERVSQDAAAAAVAAAANHSSVEGAAHKSAVRVLFPTADGSSSNSAMKALSPGGGASGTRERARTSVSQAAGTAGTRERAHTFVSRAPATAGTRERAGTSVSQAAGTAGTRERAHTSVSQAASTAGTRERAHTSVSRAPATAGTRERAGTSVSQAAATAEMTNDEEYDML</sequence>
<dbReference type="PANTHER" id="PTHR45725">
    <property type="entry name" value="FORMIN HOMOLOGY 2 FAMILY MEMBER"/>
    <property type="match status" value="1"/>
</dbReference>
<feature type="compositionally biased region" description="Gly residues" evidence="1">
    <location>
        <begin position="756"/>
        <end position="773"/>
    </location>
</feature>
<feature type="compositionally biased region" description="Polar residues" evidence="1">
    <location>
        <begin position="1276"/>
        <end position="1286"/>
    </location>
</feature>
<feature type="region of interest" description="Disordered" evidence="1">
    <location>
        <begin position="177"/>
        <end position="220"/>
    </location>
</feature>
<feature type="compositionally biased region" description="Polar residues" evidence="1">
    <location>
        <begin position="514"/>
        <end position="529"/>
    </location>
</feature>
<feature type="compositionally biased region" description="Gly residues" evidence="1">
    <location>
        <begin position="59"/>
        <end position="74"/>
    </location>
</feature>
<keyword evidence="3" id="KW-1185">Reference proteome</keyword>
<feature type="region of interest" description="Disordered" evidence="1">
    <location>
        <begin position="754"/>
        <end position="773"/>
    </location>
</feature>
<evidence type="ECO:0008006" key="4">
    <source>
        <dbReference type="Google" id="ProtNLM"/>
    </source>
</evidence>
<dbReference type="PANTHER" id="PTHR45725:SF18">
    <property type="entry name" value="ORC1-LIKE AAA ATPASE DOMAIN-CONTAINING PROTEIN"/>
    <property type="match status" value="1"/>
</dbReference>
<feature type="compositionally biased region" description="Polar residues" evidence="1">
    <location>
        <begin position="725"/>
        <end position="738"/>
    </location>
</feature>
<name>D7G382_ECTSI</name>
<feature type="compositionally biased region" description="Basic residues" evidence="1">
    <location>
        <begin position="305"/>
        <end position="314"/>
    </location>
</feature>
<dbReference type="Proteomes" id="UP000002630">
    <property type="component" value="Linkage Group LG09"/>
</dbReference>
<evidence type="ECO:0000256" key="1">
    <source>
        <dbReference type="SAM" id="MobiDB-lite"/>
    </source>
</evidence>
<dbReference type="EMBL" id="FN649734">
    <property type="protein sequence ID" value="CBJ26929.1"/>
    <property type="molecule type" value="Genomic_DNA"/>
</dbReference>
<feature type="compositionally biased region" description="Gly residues" evidence="1">
    <location>
        <begin position="916"/>
        <end position="936"/>
    </location>
</feature>
<feature type="region of interest" description="Disordered" evidence="1">
    <location>
        <begin position="256"/>
        <end position="365"/>
    </location>
</feature>
<feature type="compositionally biased region" description="Low complexity" evidence="1">
    <location>
        <begin position="632"/>
        <end position="643"/>
    </location>
</feature>
<feature type="compositionally biased region" description="Low complexity" evidence="1">
    <location>
        <begin position="605"/>
        <end position="621"/>
    </location>
</feature>
<feature type="region of interest" description="Disordered" evidence="1">
    <location>
        <begin position="915"/>
        <end position="936"/>
    </location>
</feature>
<dbReference type="EMBL" id="FN648708">
    <property type="protein sequence ID" value="CBJ26929.1"/>
    <property type="molecule type" value="Genomic_DNA"/>
</dbReference>
<feature type="region of interest" description="Disordered" evidence="1">
    <location>
        <begin position="50"/>
        <end position="111"/>
    </location>
</feature>
<feature type="compositionally biased region" description="Low complexity" evidence="1">
    <location>
        <begin position="317"/>
        <end position="333"/>
    </location>
</feature>
<dbReference type="OrthoDB" id="6268344at2759"/>
<accession>D7G382</accession>
<reference evidence="2 3" key="1">
    <citation type="journal article" date="2010" name="Nature">
        <title>The Ectocarpus genome and the independent evolution of multicellularity in brown algae.</title>
        <authorList>
            <person name="Cock J.M."/>
            <person name="Sterck L."/>
            <person name="Rouze P."/>
            <person name="Scornet D."/>
            <person name="Allen A.E."/>
            <person name="Amoutzias G."/>
            <person name="Anthouard V."/>
            <person name="Artiguenave F."/>
            <person name="Aury J.M."/>
            <person name="Badger J.H."/>
            <person name="Beszteri B."/>
            <person name="Billiau K."/>
            <person name="Bonnet E."/>
            <person name="Bothwell J.H."/>
            <person name="Bowler C."/>
            <person name="Boyen C."/>
            <person name="Brownlee C."/>
            <person name="Carrano C.J."/>
            <person name="Charrier B."/>
            <person name="Cho G.Y."/>
            <person name="Coelho S.M."/>
            <person name="Collen J."/>
            <person name="Corre E."/>
            <person name="Da Silva C."/>
            <person name="Delage L."/>
            <person name="Delaroque N."/>
            <person name="Dittami S.M."/>
            <person name="Doulbeau S."/>
            <person name="Elias M."/>
            <person name="Farnham G."/>
            <person name="Gachon C.M."/>
            <person name="Gschloessl B."/>
            <person name="Heesch S."/>
            <person name="Jabbari K."/>
            <person name="Jubin C."/>
            <person name="Kawai H."/>
            <person name="Kimura K."/>
            <person name="Kloareg B."/>
            <person name="Kupper F.C."/>
            <person name="Lang D."/>
            <person name="Le Bail A."/>
            <person name="Leblanc C."/>
            <person name="Lerouge P."/>
            <person name="Lohr M."/>
            <person name="Lopez P.J."/>
            <person name="Martens C."/>
            <person name="Maumus F."/>
            <person name="Michel G."/>
            <person name="Miranda-Saavedra D."/>
            <person name="Morales J."/>
            <person name="Moreau H."/>
            <person name="Motomura T."/>
            <person name="Nagasato C."/>
            <person name="Napoli C.A."/>
            <person name="Nelson D.R."/>
            <person name="Nyvall-Collen P."/>
            <person name="Peters A.F."/>
            <person name="Pommier C."/>
            <person name="Potin P."/>
            <person name="Poulain J."/>
            <person name="Quesneville H."/>
            <person name="Read B."/>
            <person name="Rensing S.A."/>
            <person name="Ritter A."/>
            <person name="Rousvoal S."/>
            <person name="Samanta M."/>
            <person name="Samson G."/>
            <person name="Schroeder D.C."/>
            <person name="Segurens B."/>
            <person name="Strittmatter M."/>
            <person name="Tonon T."/>
            <person name="Tregear J.W."/>
            <person name="Valentin K."/>
            <person name="von Dassow P."/>
            <person name="Yamagishi T."/>
            <person name="Van de Peer Y."/>
            <person name="Wincker P."/>
        </authorList>
    </citation>
    <scope>NUCLEOTIDE SEQUENCE [LARGE SCALE GENOMIC DNA]</scope>
    <source>
        <strain evidence="3">Ec32 / CCAP1310/4</strain>
    </source>
</reference>
<feature type="region of interest" description="Disordered" evidence="1">
    <location>
        <begin position="710"/>
        <end position="738"/>
    </location>
</feature>
<feature type="compositionally biased region" description="Low complexity" evidence="1">
    <location>
        <begin position="92"/>
        <end position="106"/>
    </location>
</feature>
<organism evidence="2 3">
    <name type="scientific">Ectocarpus siliculosus</name>
    <name type="common">Brown alga</name>
    <name type="synonym">Conferva siliculosa</name>
    <dbReference type="NCBI Taxonomy" id="2880"/>
    <lineage>
        <taxon>Eukaryota</taxon>
        <taxon>Sar</taxon>
        <taxon>Stramenopiles</taxon>
        <taxon>Ochrophyta</taxon>
        <taxon>PX clade</taxon>
        <taxon>Phaeophyceae</taxon>
        <taxon>Ectocarpales</taxon>
        <taxon>Ectocarpaceae</taxon>
        <taxon>Ectocarpus</taxon>
    </lineage>
</organism>
<dbReference type="eggNOG" id="ENOG502QRIJ">
    <property type="taxonomic scope" value="Eukaryota"/>
</dbReference>
<feature type="compositionally biased region" description="Low complexity" evidence="1">
    <location>
        <begin position="561"/>
        <end position="579"/>
    </location>
</feature>
<proteinExistence type="predicted"/>
<dbReference type="InParanoid" id="D7G382"/>
<evidence type="ECO:0000313" key="3">
    <source>
        <dbReference type="Proteomes" id="UP000002630"/>
    </source>
</evidence>
<dbReference type="InterPro" id="IPR051425">
    <property type="entry name" value="Formin_Homology"/>
</dbReference>